<name>A0AAX3BAN5_9SPIR</name>
<evidence type="ECO:0000313" key="2">
    <source>
        <dbReference type="Proteomes" id="UP001056539"/>
    </source>
</evidence>
<gene>
    <name evidence="1" type="ORF">KDW03_07010</name>
</gene>
<keyword evidence="2" id="KW-1185">Reference proteome</keyword>
<reference evidence="1" key="1">
    <citation type="submission" date="2021-04" db="EMBL/GenBank/DDBJ databases">
        <authorList>
            <person name="Postec A."/>
        </authorList>
    </citation>
    <scope>NUCLEOTIDE SEQUENCE</scope>
    <source>
        <strain evidence="1">F1F22</strain>
    </source>
</reference>
<sequence length="221" mass="25891">MAQAKEPFEFRQCVSISKSTGKKAKNLRELRDAIATVSNESIFHHTHQYFLRGHILEYTNDFAHWAGESLEERILSEHLSNIDPYAFKNIDELRQELLHVIDVYLENFPEPREVVAGAEFYFKETITLIFPVGLRAKNLAEFLIAIKYIDVAAIYYHFYEARVRLGVDDFSRWLEDSLNKKELAENIRSIDPFMHSIEGIRERIIEAVEKDLRKEMEAIEP</sequence>
<dbReference type="EMBL" id="CP073355">
    <property type="protein sequence ID" value="URA09251.1"/>
    <property type="molecule type" value="Genomic_DNA"/>
</dbReference>
<dbReference type="Proteomes" id="UP001056539">
    <property type="component" value="Chromosome"/>
</dbReference>
<dbReference type="AlphaFoldDB" id="A0AAX3BAN5"/>
<reference evidence="1" key="2">
    <citation type="submission" date="2022-06" db="EMBL/GenBank/DDBJ databases">
        <title>Thermospira aquatica gen. nov., sp. nov.</title>
        <authorList>
            <person name="Ben Ali Gam Z."/>
            <person name="Labat M."/>
        </authorList>
    </citation>
    <scope>NUCLEOTIDE SEQUENCE</scope>
    <source>
        <strain evidence="1">F1F22</strain>
    </source>
</reference>
<dbReference type="KEGG" id="taqu:KDW03_07010"/>
<protein>
    <submittedName>
        <fullName evidence="1">Uncharacterized protein</fullName>
    </submittedName>
</protein>
<dbReference type="InterPro" id="IPR044036">
    <property type="entry name" value="DUF5752"/>
</dbReference>
<evidence type="ECO:0000313" key="1">
    <source>
        <dbReference type="EMBL" id="URA09251.1"/>
    </source>
</evidence>
<proteinExistence type="predicted"/>
<dbReference type="Pfam" id="PF19027">
    <property type="entry name" value="DUF5752"/>
    <property type="match status" value="1"/>
</dbReference>
<accession>A0AAX3BAN5</accession>
<organism evidence="1 2">
    <name type="scientific">Thermospira aquatica</name>
    <dbReference type="NCBI Taxonomy" id="2828656"/>
    <lineage>
        <taxon>Bacteria</taxon>
        <taxon>Pseudomonadati</taxon>
        <taxon>Spirochaetota</taxon>
        <taxon>Spirochaetia</taxon>
        <taxon>Brevinematales</taxon>
        <taxon>Thermospiraceae</taxon>
        <taxon>Thermospira</taxon>
    </lineage>
</organism>
<dbReference type="RefSeq" id="WP_271434377.1">
    <property type="nucleotide sequence ID" value="NZ_CP073355.1"/>
</dbReference>